<protein>
    <submittedName>
        <fullName evidence="1">Uncharacterized protein</fullName>
    </submittedName>
</protein>
<dbReference type="Gene3D" id="3.20.20.80">
    <property type="entry name" value="Glycosidases"/>
    <property type="match status" value="1"/>
</dbReference>
<dbReference type="HOGENOM" id="CLU_2836448_0_0_1"/>
<reference evidence="2" key="1">
    <citation type="journal article" date="2007" name="Nature">
        <title>The grapevine genome sequence suggests ancestral hexaploidization in major angiosperm phyla.</title>
        <authorList>
            <consortium name="The French-Italian Public Consortium for Grapevine Genome Characterization."/>
            <person name="Jaillon O."/>
            <person name="Aury J.-M."/>
            <person name="Noel B."/>
            <person name="Policriti A."/>
            <person name="Clepet C."/>
            <person name="Casagrande A."/>
            <person name="Choisne N."/>
            <person name="Aubourg S."/>
            <person name="Vitulo N."/>
            <person name="Jubin C."/>
            <person name="Vezzi A."/>
            <person name="Legeai F."/>
            <person name="Hugueney P."/>
            <person name="Dasilva C."/>
            <person name="Horner D."/>
            <person name="Mica E."/>
            <person name="Jublot D."/>
            <person name="Poulain J."/>
            <person name="Bruyere C."/>
            <person name="Billault A."/>
            <person name="Segurens B."/>
            <person name="Gouyvenoux M."/>
            <person name="Ugarte E."/>
            <person name="Cattonaro F."/>
            <person name="Anthouard V."/>
            <person name="Vico V."/>
            <person name="Del Fabbro C."/>
            <person name="Alaux M."/>
            <person name="Di Gaspero G."/>
            <person name="Dumas V."/>
            <person name="Felice N."/>
            <person name="Paillard S."/>
            <person name="Juman I."/>
            <person name="Moroldo M."/>
            <person name="Scalabrin S."/>
            <person name="Canaguier A."/>
            <person name="Le Clainche I."/>
            <person name="Malacrida G."/>
            <person name="Durand E."/>
            <person name="Pesole G."/>
            <person name="Laucou V."/>
            <person name="Chatelet P."/>
            <person name="Merdinoglu D."/>
            <person name="Delledonne M."/>
            <person name="Pezzotti M."/>
            <person name="Lecharny A."/>
            <person name="Scarpelli C."/>
            <person name="Artiguenave F."/>
            <person name="Pe M.E."/>
            <person name="Valle G."/>
            <person name="Morgante M."/>
            <person name="Caboche M."/>
            <person name="Adam-Blondon A.-F."/>
            <person name="Weissenbach J."/>
            <person name="Quetier F."/>
            <person name="Wincker P."/>
        </authorList>
    </citation>
    <scope>NUCLEOTIDE SEQUENCE [LARGE SCALE GENOMIC DNA]</scope>
    <source>
        <strain evidence="2">cv. Pinot noir / PN40024</strain>
    </source>
</reference>
<dbReference type="AlphaFoldDB" id="D7T547"/>
<dbReference type="PaxDb" id="29760-VIT_11s0149g00340.t01"/>
<accession>D7T547</accession>
<keyword evidence="2" id="KW-1185">Reference proteome</keyword>
<gene>
    <name evidence="1" type="ordered locus">VIT_11s0149g00340</name>
</gene>
<dbReference type="EMBL" id="FN595516">
    <property type="protein sequence ID" value="CBI25629.3"/>
    <property type="molecule type" value="Genomic_DNA"/>
</dbReference>
<proteinExistence type="predicted"/>
<evidence type="ECO:0000313" key="1">
    <source>
        <dbReference type="EMBL" id="CBI25629.3"/>
    </source>
</evidence>
<name>D7T547_VITVI</name>
<dbReference type="STRING" id="29760.D7T547"/>
<evidence type="ECO:0000313" key="2">
    <source>
        <dbReference type="Proteomes" id="UP000009183"/>
    </source>
</evidence>
<dbReference type="Proteomes" id="UP000009183">
    <property type="component" value="Chromosome 11"/>
</dbReference>
<dbReference type="InParanoid" id="D7T547"/>
<dbReference type="InterPro" id="IPR017853">
    <property type="entry name" value="GH"/>
</dbReference>
<organism evidence="1 2">
    <name type="scientific">Vitis vinifera</name>
    <name type="common">Grape</name>
    <dbReference type="NCBI Taxonomy" id="29760"/>
    <lineage>
        <taxon>Eukaryota</taxon>
        <taxon>Viridiplantae</taxon>
        <taxon>Streptophyta</taxon>
        <taxon>Embryophyta</taxon>
        <taxon>Tracheophyta</taxon>
        <taxon>Spermatophyta</taxon>
        <taxon>Magnoliopsida</taxon>
        <taxon>eudicotyledons</taxon>
        <taxon>Gunneridae</taxon>
        <taxon>Pentapetalae</taxon>
        <taxon>rosids</taxon>
        <taxon>Vitales</taxon>
        <taxon>Vitaceae</taxon>
        <taxon>Viteae</taxon>
        <taxon>Vitis</taxon>
    </lineage>
</organism>
<sequence>MHSPTLPELSNKRTLLSKPFSPLVRKCIKNITQYSSMTGRANSRTTFINSSINLARLCNFHGLDLD</sequence>
<dbReference type="SUPFAM" id="SSF51445">
    <property type="entry name" value="(Trans)glycosidases"/>
    <property type="match status" value="1"/>
</dbReference>